<organism evidence="1 2">
    <name type="scientific">Flavobacterium beibuense</name>
    <dbReference type="NCBI Taxonomy" id="657326"/>
    <lineage>
        <taxon>Bacteria</taxon>
        <taxon>Pseudomonadati</taxon>
        <taxon>Bacteroidota</taxon>
        <taxon>Flavobacteriia</taxon>
        <taxon>Flavobacteriales</taxon>
        <taxon>Flavobacteriaceae</taxon>
        <taxon>Flavobacterium</taxon>
    </lineage>
</organism>
<sequence>MNGDLDDDYTLYEDGSVLHEYDRHRYPGGYNLKETLEAKNITDSAKERLLNASSEEDKELVKELLGL</sequence>
<comment type="caution">
    <text evidence="1">The sequence shown here is derived from an EMBL/GenBank/DDBJ whole genome shotgun (WGS) entry which is preliminary data.</text>
</comment>
<evidence type="ECO:0000313" key="2">
    <source>
        <dbReference type="Proteomes" id="UP000289775"/>
    </source>
</evidence>
<dbReference type="AlphaFoldDB" id="A0A444WI89"/>
<keyword evidence="2" id="KW-1185">Reference proteome</keyword>
<proteinExistence type="predicted"/>
<reference evidence="1 2" key="1">
    <citation type="submission" date="2014-12" db="EMBL/GenBank/DDBJ databases">
        <title>Genome sequence of Flavobacterium beibuense RSKm HC5.</title>
        <authorList>
            <person name="Kim J.F."/>
            <person name="Song J.Y."/>
            <person name="Kwak M.-J."/>
            <person name="Lee S.-W."/>
        </authorList>
    </citation>
    <scope>NUCLEOTIDE SEQUENCE [LARGE SCALE GENOMIC DNA]</scope>
    <source>
        <strain evidence="1 2">RSKm HC5</strain>
    </source>
</reference>
<name>A0A444WI89_9FLAO</name>
<gene>
    <name evidence="1" type="ORF">NU09_0036</name>
</gene>
<dbReference type="EMBL" id="JUIW01000001">
    <property type="protein sequence ID" value="RYJ45444.1"/>
    <property type="molecule type" value="Genomic_DNA"/>
</dbReference>
<evidence type="ECO:0000313" key="1">
    <source>
        <dbReference type="EMBL" id="RYJ45444.1"/>
    </source>
</evidence>
<accession>A0A444WI89</accession>
<protein>
    <submittedName>
        <fullName evidence="1">Uncharacterized protein</fullName>
    </submittedName>
</protein>
<dbReference type="Proteomes" id="UP000289775">
    <property type="component" value="Unassembled WGS sequence"/>
</dbReference>